<proteinExistence type="predicted"/>
<sequence length="63" mass="7237">QINLKDNLGKLSHILEIDHFALVVHEQIQYNSDGSSSKRQMVFGIVTAIDLLNFVTARERERK</sequence>
<evidence type="ECO:0000313" key="1">
    <source>
        <dbReference type="EMBL" id="KFQ57679.1"/>
    </source>
</evidence>
<evidence type="ECO:0000313" key="2">
    <source>
        <dbReference type="Proteomes" id="UP000054150"/>
    </source>
</evidence>
<reference evidence="1 2" key="1">
    <citation type="submission" date="2014-04" db="EMBL/GenBank/DDBJ databases">
        <title>Genome evolution of avian class.</title>
        <authorList>
            <person name="Zhang G."/>
            <person name="Li C."/>
        </authorList>
    </citation>
    <scope>NUCLEOTIDE SEQUENCE [LARGE SCALE GENOMIC DNA]</scope>
    <source>
        <strain evidence="1">BGI_N334</strain>
    </source>
</reference>
<accession>A0A091SGD9</accession>
<name>A0A091SGD9_PELCR</name>
<dbReference type="InterPro" id="IPR046342">
    <property type="entry name" value="CBS_dom_sf"/>
</dbReference>
<dbReference type="Proteomes" id="UP000054150">
    <property type="component" value="Unassembled WGS sequence"/>
</dbReference>
<keyword evidence="2" id="KW-1185">Reference proteome</keyword>
<feature type="non-terminal residue" evidence="1">
    <location>
        <position position="63"/>
    </location>
</feature>
<dbReference type="AlphaFoldDB" id="A0A091SGD9"/>
<gene>
    <name evidence="1" type="ORF">N334_09191</name>
</gene>
<feature type="non-terminal residue" evidence="1">
    <location>
        <position position="1"/>
    </location>
</feature>
<organism evidence="1 2">
    <name type="scientific">Pelecanus crispus</name>
    <name type="common">Dalmatian pelican</name>
    <dbReference type="NCBI Taxonomy" id="36300"/>
    <lineage>
        <taxon>Eukaryota</taxon>
        <taxon>Metazoa</taxon>
        <taxon>Chordata</taxon>
        <taxon>Craniata</taxon>
        <taxon>Vertebrata</taxon>
        <taxon>Euteleostomi</taxon>
        <taxon>Archelosauria</taxon>
        <taxon>Archosauria</taxon>
        <taxon>Dinosauria</taxon>
        <taxon>Saurischia</taxon>
        <taxon>Theropoda</taxon>
        <taxon>Coelurosauria</taxon>
        <taxon>Aves</taxon>
        <taxon>Neognathae</taxon>
        <taxon>Neoaves</taxon>
        <taxon>Aequornithes</taxon>
        <taxon>Pelecaniformes</taxon>
        <taxon>Pelecanidae</taxon>
        <taxon>Pelecanus</taxon>
    </lineage>
</organism>
<protein>
    <submittedName>
        <fullName evidence="1">Cystathionine beta-synthase</fullName>
    </submittedName>
</protein>
<dbReference type="EMBL" id="KK471540">
    <property type="protein sequence ID" value="KFQ57679.1"/>
    <property type="molecule type" value="Genomic_DNA"/>
</dbReference>
<dbReference type="Gene3D" id="3.10.580.10">
    <property type="entry name" value="CBS-domain"/>
    <property type="match status" value="1"/>
</dbReference>